<gene>
    <name evidence="2" type="ORF">HAX54_052761</name>
</gene>
<feature type="non-terminal residue" evidence="2">
    <location>
        <position position="1"/>
    </location>
</feature>
<protein>
    <submittedName>
        <fullName evidence="2">Uncharacterized protein</fullName>
    </submittedName>
</protein>
<evidence type="ECO:0000313" key="3">
    <source>
        <dbReference type="Proteomes" id="UP000823775"/>
    </source>
</evidence>
<evidence type="ECO:0000256" key="1">
    <source>
        <dbReference type="SAM" id="MobiDB-lite"/>
    </source>
</evidence>
<proteinExistence type="predicted"/>
<reference evidence="2 3" key="1">
    <citation type="journal article" date="2021" name="BMC Genomics">
        <title>Datura genome reveals duplications of psychoactive alkaloid biosynthetic genes and high mutation rate following tissue culture.</title>
        <authorList>
            <person name="Rajewski A."/>
            <person name="Carter-House D."/>
            <person name="Stajich J."/>
            <person name="Litt A."/>
        </authorList>
    </citation>
    <scope>NUCLEOTIDE SEQUENCE [LARGE SCALE GENOMIC DNA]</scope>
    <source>
        <strain evidence="2">AR-01</strain>
    </source>
</reference>
<sequence length="134" mass="15475">ISSSEKTIRRRWVWLRDFTVVTCRKLIEADLVRVVGRTRGEKKQREIWWLWEVEDEGVGEGFTVVSGEFWWLHRSSGIGVSGREKKKSGVSVSGKEKTKREGRGARGAGCSLLSLTGRRRQEQWERERVAMLGR</sequence>
<evidence type="ECO:0000313" key="2">
    <source>
        <dbReference type="EMBL" id="MCE3052492.1"/>
    </source>
</evidence>
<feature type="region of interest" description="Disordered" evidence="1">
    <location>
        <begin position="79"/>
        <end position="109"/>
    </location>
</feature>
<keyword evidence="3" id="KW-1185">Reference proteome</keyword>
<comment type="caution">
    <text evidence="2">The sequence shown here is derived from an EMBL/GenBank/DDBJ whole genome shotgun (WGS) entry which is preliminary data.</text>
</comment>
<organism evidence="2 3">
    <name type="scientific">Datura stramonium</name>
    <name type="common">Jimsonweed</name>
    <name type="synonym">Common thornapple</name>
    <dbReference type="NCBI Taxonomy" id="4076"/>
    <lineage>
        <taxon>Eukaryota</taxon>
        <taxon>Viridiplantae</taxon>
        <taxon>Streptophyta</taxon>
        <taxon>Embryophyta</taxon>
        <taxon>Tracheophyta</taxon>
        <taxon>Spermatophyta</taxon>
        <taxon>Magnoliopsida</taxon>
        <taxon>eudicotyledons</taxon>
        <taxon>Gunneridae</taxon>
        <taxon>Pentapetalae</taxon>
        <taxon>asterids</taxon>
        <taxon>lamiids</taxon>
        <taxon>Solanales</taxon>
        <taxon>Solanaceae</taxon>
        <taxon>Solanoideae</taxon>
        <taxon>Datureae</taxon>
        <taxon>Datura</taxon>
    </lineage>
</organism>
<dbReference type="EMBL" id="JACEIK010009654">
    <property type="protein sequence ID" value="MCE3052492.1"/>
    <property type="molecule type" value="Genomic_DNA"/>
</dbReference>
<name>A0ABS8WRP7_DATST</name>
<accession>A0ABS8WRP7</accession>
<feature type="compositionally biased region" description="Basic and acidic residues" evidence="1">
    <location>
        <begin position="94"/>
        <end position="104"/>
    </location>
</feature>
<dbReference type="Proteomes" id="UP000823775">
    <property type="component" value="Unassembled WGS sequence"/>
</dbReference>